<dbReference type="AlphaFoldDB" id="C4F816"/>
<protein>
    <submittedName>
        <fullName evidence="1">Uncharacterized protein</fullName>
    </submittedName>
</protein>
<evidence type="ECO:0000313" key="2">
    <source>
        <dbReference type="Proteomes" id="UP000003295"/>
    </source>
</evidence>
<accession>C4F816</accession>
<proteinExistence type="predicted"/>
<dbReference type="STRING" id="521003.COLINT_02182"/>
<comment type="caution">
    <text evidence="1">The sequence shown here is derived from an EMBL/GenBank/DDBJ whole genome shotgun (WGS) entry which is preliminary data.</text>
</comment>
<reference evidence="1 2" key="1">
    <citation type="submission" date="2009-04" db="EMBL/GenBank/DDBJ databases">
        <authorList>
            <person name="Weinstock G."/>
            <person name="Sodergren E."/>
            <person name="Clifton S."/>
            <person name="Fulton L."/>
            <person name="Fulton B."/>
            <person name="Courtney L."/>
            <person name="Fronick C."/>
            <person name="Harrison M."/>
            <person name="Strong C."/>
            <person name="Farmer C."/>
            <person name="Delahaunty K."/>
            <person name="Markovic C."/>
            <person name="Hall O."/>
            <person name="Minx P."/>
            <person name="Tomlinson C."/>
            <person name="Mitreva M."/>
            <person name="Nelson J."/>
            <person name="Hou S."/>
            <person name="Wollam A."/>
            <person name="Pepin K.H."/>
            <person name="Johnson M."/>
            <person name="Bhonagiri V."/>
            <person name="Nash W.E."/>
            <person name="Warren W."/>
            <person name="Chinwalla A."/>
            <person name="Mardis E.R."/>
            <person name="Wilson R.K."/>
        </authorList>
    </citation>
    <scope>NUCLEOTIDE SEQUENCE [LARGE SCALE GENOMIC DNA]</scope>
    <source>
        <strain evidence="1 2">DSM 13280</strain>
    </source>
</reference>
<dbReference type="Proteomes" id="UP000003295">
    <property type="component" value="Unassembled WGS sequence"/>
</dbReference>
<dbReference type="EMBL" id="ABXH02000003">
    <property type="protein sequence ID" value="EEP45134.1"/>
    <property type="molecule type" value="Genomic_DNA"/>
</dbReference>
<evidence type="ECO:0000313" key="1">
    <source>
        <dbReference type="EMBL" id="EEP45134.1"/>
    </source>
</evidence>
<organism evidence="1 2">
    <name type="scientific">Collinsella intestinalis DSM 13280</name>
    <dbReference type="NCBI Taxonomy" id="521003"/>
    <lineage>
        <taxon>Bacteria</taxon>
        <taxon>Bacillati</taxon>
        <taxon>Actinomycetota</taxon>
        <taxon>Coriobacteriia</taxon>
        <taxon>Coriobacteriales</taxon>
        <taxon>Coriobacteriaceae</taxon>
        <taxon>Collinsella</taxon>
    </lineage>
</organism>
<sequence>MNAPRGRRRIAEARRPVARCRLRNPRKDPNYLGPCPYGTLLPST</sequence>
<dbReference type="HOGENOM" id="CLU_3214855_0_0_11"/>
<name>C4F816_9ACTN</name>
<gene>
    <name evidence="1" type="ORF">COLINT_02182</name>
</gene>